<feature type="region of interest" description="Disordered" evidence="1">
    <location>
        <begin position="328"/>
        <end position="452"/>
    </location>
</feature>
<gene>
    <name evidence="3" type="ORF">ISF_09541</name>
</gene>
<name>A0A162JPI3_CORFA</name>
<evidence type="ECO:0000313" key="4">
    <source>
        <dbReference type="Proteomes" id="UP000076744"/>
    </source>
</evidence>
<comment type="caution">
    <text evidence="3">The sequence shown here is derived from an EMBL/GenBank/DDBJ whole genome shotgun (WGS) entry which is preliminary data.</text>
</comment>
<evidence type="ECO:0000259" key="2">
    <source>
        <dbReference type="Pfam" id="PF13391"/>
    </source>
</evidence>
<feature type="compositionally biased region" description="Low complexity" evidence="1">
    <location>
        <begin position="333"/>
        <end position="342"/>
    </location>
</feature>
<protein>
    <recommendedName>
        <fullName evidence="2">HNH nuclease domain-containing protein</fullName>
    </recommendedName>
</protein>
<keyword evidence="4" id="KW-1185">Reference proteome</keyword>
<dbReference type="AlphaFoldDB" id="A0A162JPI3"/>
<feature type="compositionally biased region" description="Basic and acidic residues" evidence="1">
    <location>
        <begin position="406"/>
        <end position="423"/>
    </location>
</feature>
<dbReference type="RefSeq" id="XP_018699681.1">
    <property type="nucleotide sequence ID" value="XM_018853142.1"/>
</dbReference>
<dbReference type="InterPro" id="IPR003615">
    <property type="entry name" value="HNH_nuc"/>
</dbReference>
<feature type="compositionally biased region" description="Low complexity" evidence="1">
    <location>
        <begin position="431"/>
        <end position="452"/>
    </location>
</feature>
<evidence type="ECO:0000256" key="1">
    <source>
        <dbReference type="SAM" id="MobiDB-lite"/>
    </source>
</evidence>
<feature type="region of interest" description="Disordered" evidence="1">
    <location>
        <begin position="1"/>
        <end position="27"/>
    </location>
</feature>
<feature type="compositionally biased region" description="Acidic residues" evidence="1">
    <location>
        <begin position="354"/>
        <end position="371"/>
    </location>
</feature>
<proteinExistence type="predicted"/>
<feature type="domain" description="HNH nuclease" evidence="2">
    <location>
        <begin position="170"/>
        <end position="237"/>
    </location>
</feature>
<dbReference type="OrthoDB" id="4867969at2759"/>
<dbReference type="STRING" id="1081104.A0A162JPI3"/>
<dbReference type="Pfam" id="PF13391">
    <property type="entry name" value="HNH_2"/>
    <property type="match status" value="1"/>
</dbReference>
<reference evidence="3 4" key="1">
    <citation type="journal article" date="2016" name="Genome Biol. Evol.">
        <title>Divergent and convergent evolution of fungal pathogenicity.</title>
        <authorList>
            <person name="Shang Y."/>
            <person name="Xiao G."/>
            <person name="Zheng P."/>
            <person name="Cen K."/>
            <person name="Zhan S."/>
            <person name="Wang C."/>
        </authorList>
    </citation>
    <scope>NUCLEOTIDE SEQUENCE [LARGE SCALE GENOMIC DNA]</scope>
    <source>
        <strain evidence="3 4">ARSEF 2679</strain>
    </source>
</reference>
<dbReference type="EMBL" id="AZHB01000053">
    <property type="protein sequence ID" value="OAA47168.1"/>
    <property type="molecule type" value="Genomic_DNA"/>
</dbReference>
<evidence type="ECO:0000313" key="3">
    <source>
        <dbReference type="EMBL" id="OAA47168.1"/>
    </source>
</evidence>
<accession>A0A162JPI3</accession>
<feature type="compositionally biased region" description="Low complexity" evidence="1">
    <location>
        <begin position="386"/>
        <end position="400"/>
    </location>
</feature>
<organism evidence="3 4">
    <name type="scientific">Cordyceps fumosorosea (strain ARSEF 2679)</name>
    <name type="common">Isaria fumosorosea</name>
    <dbReference type="NCBI Taxonomy" id="1081104"/>
    <lineage>
        <taxon>Eukaryota</taxon>
        <taxon>Fungi</taxon>
        <taxon>Dikarya</taxon>
        <taxon>Ascomycota</taxon>
        <taxon>Pezizomycotina</taxon>
        <taxon>Sordariomycetes</taxon>
        <taxon>Hypocreomycetidae</taxon>
        <taxon>Hypocreales</taxon>
        <taxon>Cordycipitaceae</taxon>
        <taxon>Cordyceps</taxon>
    </lineage>
</organism>
<sequence>MAAPYRLREQLPPPKHPDDGLPTSETTSLSDHRVFLHHPGYPKNSSTLLILTALDPQKTENPYQIHYGLHHETARIACAIVANCRWDGFLSESNAPDATPLALAPDDLLLGRDYYFHVPARDGDASPYPTVPSFEHFAFPHNNLPPTWNAPELKLQSRPRDTIHTRDKSCRITASVLGNEVAHLIPQKEDAWFAANQMTMYAVRTEASPSNATNDTSNALLLRSDLHQAFDNRQLVLVPKWGAWAIHVLSGLPGEELAAVYHNVPPQALSGLAVEYLFARFAWTVLGQTTFVRAGVARRLVLVGEDGRSHASDVSGKECRDGFLPALARGKSRSQSRSQSRSHSPKKRTRDELVQDEWGDLSDSTDGDIVDSDWGTRGRARKRLSHASNSVSVSSSAASSFGSWRDALKDDDIREAPSEDKNRPPKMAISTVTTTPAITATTTTTKTARATE</sequence>
<dbReference type="Proteomes" id="UP000076744">
    <property type="component" value="Unassembled WGS sequence"/>
</dbReference>
<dbReference type="GeneID" id="30025833"/>